<dbReference type="SUPFAM" id="SSF52540">
    <property type="entry name" value="P-loop containing nucleoside triphosphate hydrolases"/>
    <property type="match status" value="2"/>
</dbReference>
<proteinExistence type="predicted"/>
<feature type="domain" description="Helicase C-terminal" evidence="7">
    <location>
        <begin position="593"/>
        <end position="736"/>
    </location>
</feature>
<keyword evidence="2" id="KW-0378">Hydrolase</keyword>
<evidence type="ECO:0000256" key="5">
    <source>
        <dbReference type="SAM" id="MobiDB-lite"/>
    </source>
</evidence>
<keyword evidence="3 8" id="KW-0347">Helicase</keyword>
<dbReference type="GO" id="GO:0004386">
    <property type="term" value="F:helicase activity"/>
    <property type="evidence" value="ECO:0007669"/>
    <property type="project" value="UniProtKB-KW"/>
</dbReference>
<evidence type="ECO:0000256" key="4">
    <source>
        <dbReference type="ARBA" id="ARBA00022840"/>
    </source>
</evidence>
<reference evidence="8 9" key="1">
    <citation type="submission" date="2016-07" db="EMBL/GenBank/DDBJ databases">
        <title>Draft genome of Scalindua rubra, obtained from a brine-seawater interface in the Red Sea, sheds light on salt adaptation in anammox bacteria.</title>
        <authorList>
            <person name="Speth D.R."/>
            <person name="Lagkouvardos I."/>
            <person name="Wang Y."/>
            <person name="Qian P.-Y."/>
            <person name="Dutilh B.E."/>
            <person name="Jetten M.S."/>
        </authorList>
    </citation>
    <scope>NUCLEOTIDE SEQUENCE [LARGE SCALE GENOMIC DNA]</scope>
    <source>
        <strain evidence="8">BSI-1</strain>
    </source>
</reference>
<dbReference type="AlphaFoldDB" id="A0A1E3XBJ7"/>
<name>A0A1E3XBJ7_9BACT</name>
<dbReference type="PANTHER" id="PTHR10799">
    <property type="entry name" value="SNF2/RAD54 HELICASE FAMILY"/>
    <property type="match status" value="1"/>
</dbReference>
<feature type="region of interest" description="Disordered" evidence="5">
    <location>
        <begin position="152"/>
        <end position="204"/>
    </location>
</feature>
<dbReference type="Proteomes" id="UP000094056">
    <property type="component" value="Unassembled WGS sequence"/>
</dbReference>
<dbReference type="Gene3D" id="3.40.50.10810">
    <property type="entry name" value="Tandem AAA-ATPase domain"/>
    <property type="match status" value="1"/>
</dbReference>
<dbReference type="SMART" id="SM00487">
    <property type="entry name" value="DEXDc"/>
    <property type="match status" value="1"/>
</dbReference>
<dbReference type="CDD" id="cd18793">
    <property type="entry name" value="SF2_C_SNF"/>
    <property type="match status" value="1"/>
</dbReference>
<comment type="caution">
    <text evidence="8">The sequence shown here is derived from an EMBL/GenBank/DDBJ whole genome shotgun (WGS) entry which is preliminary data.</text>
</comment>
<dbReference type="InterPro" id="IPR000330">
    <property type="entry name" value="SNF2_N"/>
</dbReference>
<dbReference type="PATRIC" id="fig|1872076.5.peg.2250"/>
<gene>
    <name evidence="8" type="ORF">SCARUB_01912</name>
</gene>
<dbReference type="PROSITE" id="PS51194">
    <property type="entry name" value="HELICASE_CTER"/>
    <property type="match status" value="1"/>
</dbReference>
<dbReference type="InterPro" id="IPR027417">
    <property type="entry name" value="P-loop_NTPase"/>
</dbReference>
<evidence type="ECO:0000259" key="7">
    <source>
        <dbReference type="PROSITE" id="PS51194"/>
    </source>
</evidence>
<keyword evidence="1" id="KW-0547">Nucleotide-binding</keyword>
<dbReference type="Pfam" id="PF00271">
    <property type="entry name" value="Helicase_C"/>
    <property type="match status" value="1"/>
</dbReference>
<accession>A0A1E3XBJ7</accession>
<dbReference type="GO" id="GO:0016787">
    <property type="term" value="F:hydrolase activity"/>
    <property type="evidence" value="ECO:0007669"/>
    <property type="project" value="UniProtKB-KW"/>
</dbReference>
<evidence type="ECO:0000313" key="8">
    <source>
        <dbReference type="EMBL" id="ODS32973.1"/>
    </source>
</evidence>
<dbReference type="Gene3D" id="3.40.50.300">
    <property type="entry name" value="P-loop containing nucleotide triphosphate hydrolases"/>
    <property type="match status" value="1"/>
</dbReference>
<feature type="compositionally biased region" description="Basic and acidic residues" evidence="5">
    <location>
        <begin position="175"/>
        <end position="193"/>
    </location>
</feature>
<dbReference type="InterPro" id="IPR038718">
    <property type="entry name" value="SNF2-like_sf"/>
</dbReference>
<sequence>MLFETPEDTYSAYNRFLRKKEYKKAYRCLEKLHHQFPEDLELIANIVELCVFIWEKPELGKKWLVKLANIRLFWLDYVLLSQVEADLGNIEQAKEYLKKAKKLQKSQPSLEGEKEAKKIFSELESHIKFREKLKNWNTLAMTEVQIPEFNKSRREKRSFRDRNEKKKGKQVKNRFTVDRDKTSKPQIPKEKQAQSRKLKKKPENKIQTKDIQIPVFSIPVKIEPLNEEKFLPFLNSDISTLKDSQLLIDYTHLTIQSGFDELLCLNAITNVEKYWYQIETVKRVLKHFRGRVLLCDEVGLGKTIEAGMLIKEYLKRGMVKNVLVLTPTPLVSQWKEEMQAKFNIEFITTDSAKFMKDVNNFWKQRFIIASINTAKSSKNLPVVTERFYDLVVVDEAHHLRNRKTLAWKLVNQIKKRFIFLLTATPVQNNLIELFNLITLLKPGQFKTEKLFKQEYVKKGNLKAPSNKDKLRDLLRDVMIRNTRSAIDIKLPKRFASTIRIEPTETEKEIYTGINNYLKSNDFKKPMINLLLREAGSSPFALKNSLLKLSPPSPSPLWGQARLPSVGQGRVGGNGIKDIIGAADSLKDISKGKTLIEILLKNRDEKKVIFTQYIKSMDYITDLMSRHEMPYVMFRGNMPSKEKDKSIERFKNDVPILVSTESGGEGRNLQFCNTIINFDLPWNPMRIEQRIGRLHRIGQTRDVFIFNLSIKGTIEDYIIDILDNKINMFEMVIGEIEPILGNVEDDKDFEDIITDIWLKSSDADSLKDGFEQLSSDLLNAKNEYLKTKVLDNEIFGEDYEA</sequence>
<dbReference type="InterPro" id="IPR014001">
    <property type="entry name" value="Helicase_ATP-bd"/>
</dbReference>
<dbReference type="CDD" id="cd18011">
    <property type="entry name" value="DEXDc_RapA"/>
    <property type="match status" value="1"/>
</dbReference>
<organism evidence="8 9">
    <name type="scientific">Candidatus Scalindua rubra</name>
    <dbReference type="NCBI Taxonomy" id="1872076"/>
    <lineage>
        <taxon>Bacteria</taxon>
        <taxon>Pseudomonadati</taxon>
        <taxon>Planctomycetota</taxon>
        <taxon>Candidatus Brocadiia</taxon>
        <taxon>Candidatus Brocadiales</taxon>
        <taxon>Candidatus Scalinduaceae</taxon>
        <taxon>Candidatus Scalindua</taxon>
    </lineage>
</organism>
<dbReference type="Pfam" id="PF00176">
    <property type="entry name" value="SNF2-rel_dom"/>
    <property type="match status" value="1"/>
</dbReference>
<evidence type="ECO:0000256" key="3">
    <source>
        <dbReference type="ARBA" id="ARBA00022806"/>
    </source>
</evidence>
<protein>
    <submittedName>
        <fullName evidence="8">Helicase</fullName>
    </submittedName>
</protein>
<dbReference type="GO" id="GO:0005524">
    <property type="term" value="F:ATP binding"/>
    <property type="evidence" value="ECO:0007669"/>
    <property type="project" value="UniProtKB-KW"/>
</dbReference>
<evidence type="ECO:0000313" key="9">
    <source>
        <dbReference type="Proteomes" id="UP000094056"/>
    </source>
</evidence>
<dbReference type="PROSITE" id="PS51192">
    <property type="entry name" value="HELICASE_ATP_BIND_1"/>
    <property type="match status" value="1"/>
</dbReference>
<evidence type="ECO:0000259" key="6">
    <source>
        <dbReference type="PROSITE" id="PS51192"/>
    </source>
</evidence>
<evidence type="ECO:0000256" key="1">
    <source>
        <dbReference type="ARBA" id="ARBA00022741"/>
    </source>
</evidence>
<dbReference type="InterPro" id="IPR001650">
    <property type="entry name" value="Helicase_C-like"/>
</dbReference>
<dbReference type="InterPro" id="IPR057342">
    <property type="entry name" value="DEXDc_RapA"/>
</dbReference>
<keyword evidence="4" id="KW-0067">ATP-binding</keyword>
<evidence type="ECO:0000256" key="2">
    <source>
        <dbReference type="ARBA" id="ARBA00022801"/>
    </source>
</evidence>
<dbReference type="InterPro" id="IPR049730">
    <property type="entry name" value="SNF2/RAD54-like_C"/>
</dbReference>
<dbReference type="SMART" id="SM00490">
    <property type="entry name" value="HELICc"/>
    <property type="match status" value="1"/>
</dbReference>
<dbReference type="EMBL" id="MAYW01000042">
    <property type="protein sequence ID" value="ODS32973.1"/>
    <property type="molecule type" value="Genomic_DNA"/>
</dbReference>
<feature type="domain" description="Helicase ATP-binding" evidence="6">
    <location>
        <begin position="283"/>
        <end position="443"/>
    </location>
</feature>